<dbReference type="EMBL" id="CM042043">
    <property type="protein sequence ID" value="KAI3696027.1"/>
    <property type="molecule type" value="Genomic_DNA"/>
</dbReference>
<reference evidence="2" key="1">
    <citation type="journal article" date="2022" name="Mol. Ecol. Resour.">
        <title>The genomes of chicory, endive, great burdock and yacon provide insights into Asteraceae palaeo-polyploidization history and plant inulin production.</title>
        <authorList>
            <person name="Fan W."/>
            <person name="Wang S."/>
            <person name="Wang H."/>
            <person name="Wang A."/>
            <person name="Jiang F."/>
            <person name="Liu H."/>
            <person name="Zhao H."/>
            <person name="Xu D."/>
            <person name="Zhang Y."/>
        </authorList>
    </citation>
    <scope>NUCLEOTIDE SEQUENCE [LARGE SCALE GENOMIC DNA]</scope>
    <source>
        <strain evidence="2">cv. Yunnan</strain>
    </source>
</reference>
<organism evidence="1 2">
    <name type="scientific">Smallanthus sonchifolius</name>
    <dbReference type="NCBI Taxonomy" id="185202"/>
    <lineage>
        <taxon>Eukaryota</taxon>
        <taxon>Viridiplantae</taxon>
        <taxon>Streptophyta</taxon>
        <taxon>Embryophyta</taxon>
        <taxon>Tracheophyta</taxon>
        <taxon>Spermatophyta</taxon>
        <taxon>Magnoliopsida</taxon>
        <taxon>eudicotyledons</taxon>
        <taxon>Gunneridae</taxon>
        <taxon>Pentapetalae</taxon>
        <taxon>asterids</taxon>
        <taxon>campanulids</taxon>
        <taxon>Asterales</taxon>
        <taxon>Asteraceae</taxon>
        <taxon>Asteroideae</taxon>
        <taxon>Heliantheae alliance</taxon>
        <taxon>Millerieae</taxon>
        <taxon>Smallanthus</taxon>
    </lineage>
</organism>
<protein>
    <submittedName>
        <fullName evidence="1">Uncharacterized protein</fullName>
    </submittedName>
</protein>
<evidence type="ECO:0000313" key="1">
    <source>
        <dbReference type="EMBL" id="KAI3696027.1"/>
    </source>
</evidence>
<reference evidence="1 2" key="2">
    <citation type="journal article" date="2022" name="Mol. Ecol. Resour.">
        <title>The genomes of chicory, endive, great burdock and yacon provide insights into Asteraceae paleo-polyploidization history and plant inulin production.</title>
        <authorList>
            <person name="Fan W."/>
            <person name="Wang S."/>
            <person name="Wang H."/>
            <person name="Wang A."/>
            <person name="Jiang F."/>
            <person name="Liu H."/>
            <person name="Zhao H."/>
            <person name="Xu D."/>
            <person name="Zhang Y."/>
        </authorList>
    </citation>
    <scope>NUCLEOTIDE SEQUENCE [LARGE SCALE GENOMIC DNA]</scope>
    <source>
        <strain evidence="2">cv. Yunnan</strain>
        <tissue evidence="1">Leaves</tissue>
    </source>
</reference>
<comment type="caution">
    <text evidence="1">The sequence shown here is derived from an EMBL/GenBank/DDBJ whole genome shotgun (WGS) entry which is preliminary data.</text>
</comment>
<sequence length="509" mass="58846">MDFLKSLVILSLFLILMLLTIIIYKLQKNRTVTPTDWPILRMILGAVLHSNRFHDYVTEVLIDNGGSNMFKGPWFTNMDMLVTTNPLNIHHILTKNFCNYPKGDNFRKIFDILGDGIFSCDGELWEIHRKVTMCVFKHAGFQCLLETILWNKVEKGLLPVLESISIQGKEMDLQEIFQRFTFDFICKLLLDHDPKSLSIDFPCIPYLKAFSDAEEAIMYRHVKPSSFLKLQKLLRVGNEKKMSDAWRTLDQFIYTCINQKLNEYNNMKCEQQEDKFLVLTAFMSKFKDHGVSFGDTTKFLRDTLLSLMVAGKDSTSSILSWFFYILAQNRTVEDKILEEIHTHLDVKLGERLKTKEISEMVYLHGALNECLRLFPHLPFNHKTPLQPDILPSGHRVDQTTKIILSFYSMGKMKSIWDGDCMEFKPERWLAKGGGIKHEPSYKFPAFNSGPRTCVGKDMSLSQVKIVATMVIYHYHIEPVEAHLVLPADAMVLQMKHGLKVRVTKRTTVN</sequence>
<dbReference type="Proteomes" id="UP001056120">
    <property type="component" value="Linkage Group LG26"/>
</dbReference>
<accession>A0ACB8ZEK9</accession>
<name>A0ACB8ZEK9_9ASTR</name>
<proteinExistence type="predicted"/>
<keyword evidence="2" id="KW-1185">Reference proteome</keyword>
<evidence type="ECO:0000313" key="2">
    <source>
        <dbReference type="Proteomes" id="UP001056120"/>
    </source>
</evidence>
<gene>
    <name evidence="1" type="ORF">L1987_79036</name>
</gene>